<feature type="domain" description="HTH araC/xylS-type" evidence="4">
    <location>
        <begin position="225"/>
        <end position="326"/>
    </location>
</feature>
<dbReference type="PROSITE" id="PS00041">
    <property type="entry name" value="HTH_ARAC_FAMILY_1"/>
    <property type="match status" value="1"/>
</dbReference>
<dbReference type="Gene3D" id="1.10.10.60">
    <property type="entry name" value="Homeodomain-like"/>
    <property type="match status" value="1"/>
</dbReference>
<dbReference type="RefSeq" id="WP_160895699.1">
    <property type="nucleotide sequence ID" value="NZ_WUMU01000019.1"/>
</dbReference>
<dbReference type="PRINTS" id="PR00032">
    <property type="entry name" value="HTHARAC"/>
</dbReference>
<dbReference type="GO" id="GO:0043565">
    <property type="term" value="F:sequence-specific DNA binding"/>
    <property type="evidence" value="ECO:0007669"/>
    <property type="project" value="InterPro"/>
</dbReference>
<dbReference type="InterPro" id="IPR009057">
    <property type="entry name" value="Homeodomain-like_sf"/>
</dbReference>
<evidence type="ECO:0000313" key="5">
    <source>
        <dbReference type="EMBL" id="MXN19576.1"/>
    </source>
</evidence>
<gene>
    <name evidence="5" type="ORF">GR170_17220</name>
</gene>
<dbReference type="SMART" id="SM00342">
    <property type="entry name" value="HTH_ARAC"/>
    <property type="match status" value="1"/>
</dbReference>
<evidence type="ECO:0000259" key="4">
    <source>
        <dbReference type="PROSITE" id="PS01124"/>
    </source>
</evidence>
<dbReference type="InterPro" id="IPR020449">
    <property type="entry name" value="Tscrpt_reg_AraC-type_HTH"/>
</dbReference>
<dbReference type="InterPro" id="IPR035418">
    <property type="entry name" value="AraC-bd_2"/>
</dbReference>
<dbReference type="EMBL" id="WUMU01000019">
    <property type="protein sequence ID" value="MXN19576.1"/>
    <property type="molecule type" value="Genomic_DNA"/>
</dbReference>
<dbReference type="Pfam" id="PF12833">
    <property type="entry name" value="HTH_18"/>
    <property type="match status" value="1"/>
</dbReference>
<keyword evidence="6" id="KW-1185">Reference proteome</keyword>
<comment type="caution">
    <text evidence="5">The sequence shown here is derived from an EMBL/GenBank/DDBJ whole genome shotgun (WGS) entry which is preliminary data.</text>
</comment>
<keyword evidence="3" id="KW-0804">Transcription</keyword>
<dbReference type="PROSITE" id="PS01124">
    <property type="entry name" value="HTH_ARAC_FAMILY_2"/>
    <property type="match status" value="1"/>
</dbReference>
<evidence type="ECO:0000256" key="3">
    <source>
        <dbReference type="ARBA" id="ARBA00023163"/>
    </source>
</evidence>
<dbReference type="PANTHER" id="PTHR46796:SF6">
    <property type="entry name" value="ARAC SUBFAMILY"/>
    <property type="match status" value="1"/>
</dbReference>
<dbReference type="Pfam" id="PF14525">
    <property type="entry name" value="AraC_binding_2"/>
    <property type="match status" value="1"/>
</dbReference>
<keyword evidence="2" id="KW-0238">DNA-binding</keyword>
<organism evidence="5 6">
    <name type="scientific">Pseudooceanicola albus</name>
    <dbReference type="NCBI Taxonomy" id="2692189"/>
    <lineage>
        <taxon>Bacteria</taxon>
        <taxon>Pseudomonadati</taxon>
        <taxon>Pseudomonadota</taxon>
        <taxon>Alphaproteobacteria</taxon>
        <taxon>Rhodobacterales</taxon>
        <taxon>Paracoccaceae</taxon>
        <taxon>Pseudooceanicola</taxon>
    </lineage>
</organism>
<dbReference type="GO" id="GO:0003700">
    <property type="term" value="F:DNA-binding transcription factor activity"/>
    <property type="evidence" value="ECO:0007669"/>
    <property type="project" value="InterPro"/>
</dbReference>
<dbReference type="InterPro" id="IPR050204">
    <property type="entry name" value="AraC_XylS_family_regulators"/>
</dbReference>
<dbReference type="Proteomes" id="UP000477911">
    <property type="component" value="Unassembled WGS sequence"/>
</dbReference>
<sequence>MPDPLIQTDAGPTPGWHSFSTASLEEAARRAGWQAAANTLFPSSVLEAAGAADFFGAVSWLRCGEVLVADFVSTAAEVSRGEEEIAEADLWYEACLQVEGDCRLAQGGRFIAVRPRDIVLYDSQQPYVMTFDGPYRQIALKLPRAGLRDRVPGIDGLILRPISGQSLPGRFLFDFVLTLCDEKAESGRAPLAIRLGSQITELLAMALSDMVSDQPLSAHRQGQLARVKAHILAHLDDPALNPGAIAEAQDMSLRSLYELFEAEEVPVSGWIRTQRLERIRRDLGDSLLASWPIATIALRRGFKDVAHFSRAFRAQYGISPRAYRKARQG</sequence>
<dbReference type="SUPFAM" id="SSF46689">
    <property type="entry name" value="Homeodomain-like"/>
    <property type="match status" value="1"/>
</dbReference>
<dbReference type="AlphaFoldDB" id="A0A6L7G835"/>
<reference evidence="5 6" key="1">
    <citation type="submission" date="2019-12" db="EMBL/GenBank/DDBJ databases">
        <authorList>
            <person name="Li M."/>
        </authorList>
    </citation>
    <scope>NUCLEOTIDE SEQUENCE [LARGE SCALE GENOMIC DNA]</scope>
    <source>
        <strain evidence="5 6">GBMRC 2024</strain>
    </source>
</reference>
<protein>
    <submittedName>
        <fullName evidence="5">Helix-turn-helix domain-containing protein</fullName>
    </submittedName>
</protein>
<name>A0A6L7G835_9RHOB</name>
<dbReference type="InterPro" id="IPR018062">
    <property type="entry name" value="HTH_AraC-typ_CS"/>
</dbReference>
<dbReference type="InterPro" id="IPR018060">
    <property type="entry name" value="HTH_AraC"/>
</dbReference>
<evidence type="ECO:0000256" key="2">
    <source>
        <dbReference type="ARBA" id="ARBA00023125"/>
    </source>
</evidence>
<accession>A0A6L7G835</accession>
<evidence type="ECO:0000256" key="1">
    <source>
        <dbReference type="ARBA" id="ARBA00023015"/>
    </source>
</evidence>
<keyword evidence="1" id="KW-0805">Transcription regulation</keyword>
<evidence type="ECO:0000313" key="6">
    <source>
        <dbReference type="Proteomes" id="UP000477911"/>
    </source>
</evidence>
<proteinExistence type="predicted"/>
<dbReference type="PANTHER" id="PTHR46796">
    <property type="entry name" value="HTH-TYPE TRANSCRIPTIONAL ACTIVATOR RHAS-RELATED"/>
    <property type="match status" value="1"/>
</dbReference>